<accession>A0A6I9W4K6</accession>
<evidence type="ECO:0000313" key="13">
    <source>
        <dbReference type="RefSeq" id="XP_011211823.2"/>
    </source>
</evidence>
<feature type="domain" description="C2H2-type" evidence="11">
    <location>
        <begin position="303"/>
        <end position="331"/>
    </location>
</feature>
<evidence type="ECO:0000256" key="6">
    <source>
        <dbReference type="ARBA" id="ARBA00023125"/>
    </source>
</evidence>
<reference evidence="13" key="1">
    <citation type="submission" date="2025-08" db="UniProtKB">
        <authorList>
            <consortium name="RefSeq"/>
        </authorList>
    </citation>
    <scope>IDENTIFICATION</scope>
    <source>
        <tissue evidence="13">Adult</tissue>
    </source>
</reference>
<dbReference type="SMART" id="SM00355">
    <property type="entry name" value="ZnF_C2H2"/>
    <property type="match status" value="11"/>
</dbReference>
<feature type="domain" description="C2H2-type" evidence="11">
    <location>
        <begin position="367"/>
        <end position="395"/>
    </location>
</feature>
<feature type="region of interest" description="Disordered" evidence="10">
    <location>
        <begin position="595"/>
        <end position="615"/>
    </location>
</feature>
<comment type="similarity">
    <text evidence="8">Belongs to the snail C2H2-type zinc-finger protein family.</text>
</comment>
<dbReference type="GO" id="GO:0000978">
    <property type="term" value="F:RNA polymerase II cis-regulatory region sequence-specific DNA binding"/>
    <property type="evidence" value="ECO:0007669"/>
    <property type="project" value="TreeGrafter"/>
</dbReference>
<feature type="compositionally biased region" description="Polar residues" evidence="10">
    <location>
        <begin position="207"/>
        <end position="225"/>
    </location>
</feature>
<evidence type="ECO:0000256" key="2">
    <source>
        <dbReference type="ARBA" id="ARBA00022723"/>
    </source>
</evidence>
<evidence type="ECO:0000256" key="4">
    <source>
        <dbReference type="ARBA" id="ARBA00022771"/>
    </source>
</evidence>
<dbReference type="SUPFAM" id="SSF57667">
    <property type="entry name" value="beta-beta-alpha zinc fingers"/>
    <property type="match status" value="5"/>
</dbReference>
<proteinExistence type="inferred from homology"/>
<comment type="subcellular location">
    <subcellularLocation>
        <location evidence="1">Nucleus</location>
    </subcellularLocation>
</comment>
<dbReference type="RefSeq" id="XP_011211823.2">
    <property type="nucleotide sequence ID" value="XM_011213521.4"/>
</dbReference>
<dbReference type="InterPro" id="IPR013087">
    <property type="entry name" value="Znf_C2H2_type"/>
</dbReference>
<sequence>MQTDITQCGLCLYQDKIVIPLRDDVSKTTADILATVHKFMGLLLTSNDAICVNCWTSVDNFREFCLLIAERQAAEAQQDTALKCSIEKHATENCSANDSVMHKATQNTNVPLNRKDESLKTNENIKTSPKGRLKVQSEEETQLEQQPAIVEVRNGAITLATLALEEQANNVKNRQHSHLQLNKTDLQDTTLQQNQTDTNTEADRDTNTLSDTESVITTSSAQKNGSPRLGDAESQAAEDKLIAEHLQLKCEVCEFEAKCFKALKAHYKRLHNSNGYVVCCEKRFYKRCMLLDHINVHRNPTYFSCTDCNMNFADRMCLRNHMLLKHPQATELPHACAICGARFAKVRFLKKHARRHMNNAAQDAEQQQCAICAKSFANAVRLQEHMKRTHGKSKLFVCKHCGHEVSGKQRYVRHLAQHGAQFESTSAKRRGQGVQCTECDKWLVNKSTLRLHMIRHTDPTSVYACPLCDTKEATRVALNEHKRLCHGIEQQPHVCQVCARNFSTTRRLREHMATHTGEDIYTCNYCDKRFKFSSNLYTHRKWKHPTEWAQDQSGKELESHVCQEHMTTHTGEDLYTCNYCDKRFKNNSSLYTHRKRKHPTEWAQDTSGKELGDKH</sequence>
<keyword evidence="12" id="KW-1185">Reference proteome</keyword>
<feature type="domain" description="C2H2-type" evidence="11">
    <location>
        <begin position="493"/>
        <end position="520"/>
    </location>
</feature>
<dbReference type="PANTHER" id="PTHR24388:SF54">
    <property type="entry name" value="PROTEIN ESCARGOT"/>
    <property type="match status" value="1"/>
</dbReference>
<name>A0A6I9W4K6_BACDO</name>
<dbReference type="GO" id="GO:0000981">
    <property type="term" value="F:DNA-binding transcription factor activity, RNA polymerase II-specific"/>
    <property type="evidence" value="ECO:0007669"/>
    <property type="project" value="TreeGrafter"/>
</dbReference>
<dbReference type="GO" id="GO:0005634">
    <property type="term" value="C:nucleus"/>
    <property type="evidence" value="ECO:0007669"/>
    <property type="project" value="UniProtKB-SubCell"/>
</dbReference>
<dbReference type="Pfam" id="PF00096">
    <property type="entry name" value="zf-C2H2"/>
    <property type="match status" value="3"/>
</dbReference>
<organism evidence="12 13">
    <name type="scientific">Bactrocera dorsalis</name>
    <name type="common">Oriental fruit fly</name>
    <name type="synonym">Dacus dorsalis</name>
    <dbReference type="NCBI Taxonomy" id="27457"/>
    <lineage>
        <taxon>Eukaryota</taxon>
        <taxon>Metazoa</taxon>
        <taxon>Ecdysozoa</taxon>
        <taxon>Arthropoda</taxon>
        <taxon>Hexapoda</taxon>
        <taxon>Insecta</taxon>
        <taxon>Pterygota</taxon>
        <taxon>Neoptera</taxon>
        <taxon>Endopterygota</taxon>
        <taxon>Diptera</taxon>
        <taxon>Brachycera</taxon>
        <taxon>Muscomorpha</taxon>
        <taxon>Tephritoidea</taxon>
        <taxon>Tephritidae</taxon>
        <taxon>Bactrocera</taxon>
        <taxon>Bactrocera</taxon>
    </lineage>
</organism>
<evidence type="ECO:0000256" key="5">
    <source>
        <dbReference type="ARBA" id="ARBA00022833"/>
    </source>
</evidence>
<dbReference type="GeneID" id="105231984"/>
<dbReference type="InterPro" id="IPR036236">
    <property type="entry name" value="Znf_C2H2_sf"/>
</dbReference>
<keyword evidence="6" id="KW-0238">DNA-binding</keyword>
<feature type="domain" description="C2H2-type" evidence="11">
    <location>
        <begin position="575"/>
        <end position="603"/>
    </location>
</feature>
<dbReference type="InterPro" id="IPR050527">
    <property type="entry name" value="Snail/Krueppel_Znf"/>
</dbReference>
<evidence type="ECO:0000256" key="1">
    <source>
        <dbReference type="ARBA" id="ARBA00004123"/>
    </source>
</evidence>
<feature type="domain" description="C2H2-type" evidence="11">
    <location>
        <begin position="434"/>
        <end position="461"/>
    </location>
</feature>
<evidence type="ECO:0000259" key="11">
    <source>
        <dbReference type="PROSITE" id="PS50157"/>
    </source>
</evidence>
<dbReference type="Gene3D" id="3.30.160.60">
    <property type="entry name" value="Classic Zinc Finger"/>
    <property type="match status" value="6"/>
</dbReference>
<keyword evidence="3" id="KW-0677">Repeat</keyword>
<keyword evidence="2" id="KW-0479">Metal-binding</keyword>
<evidence type="ECO:0000256" key="8">
    <source>
        <dbReference type="ARBA" id="ARBA00037948"/>
    </source>
</evidence>
<keyword evidence="4 9" id="KW-0863">Zinc-finger</keyword>
<keyword evidence="7" id="KW-0539">Nucleus</keyword>
<dbReference type="AlphaFoldDB" id="A0A6I9W4K6"/>
<protein>
    <submittedName>
        <fullName evidence="13">Gastrula zinc finger protein XlCGF26.1 isoform X2</fullName>
    </submittedName>
</protein>
<dbReference type="GO" id="GO:0008270">
    <property type="term" value="F:zinc ion binding"/>
    <property type="evidence" value="ECO:0007669"/>
    <property type="project" value="UniProtKB-KW"/>
</dbReference>
<keyword evidence="5" id="KW-0862">Zinc</keyword>
<feature type="domain" description="C2H2-type" evidence="11">
    <location>
        <begin position="463"/>
        <end position="491"/>
    </location>
</feature>
<dbReference type="PROSITE" id="PS50157">
    <property type="entry name" value="ZINC_FINGER_C2H2_2"/>
    <property type="match status" value="8"/>
</dbReference>
<dbReference type="Proteomes" id="UP001652620">
    <property type="component" value="Chromosome 4"/>
</dbReference>
<dbReference type="OrthoDB" id="3565419at2759"/>
<evidence type="ECO:0000313" key="12">
    <source>
        <dbReference type="Proteomes" id="UP001652620"/>
    </source>
</evidence>
<feature type="region of interest" description="Disordered" evidence="10">
    <location>
        <begin position="118"/>
        <end position="144"/>
    </location>
</feature>
<evidence type="ECO:0000256" key="3">
    <source>
        <dbReference type="ARBA" id="ARBA00022737"/>
    </source>
</evidence>
<evidence type="ECO:0000256" key="7">
    <source>
        <dbReference type="ARBA" id="ARBA00023242"/>
    </source>
</evidence>
<feature type="region of interest" description="Disordered" evidence="10">
    <location>
        <begin position="171"/>
        <end position="235"/>
    </location>
</feature>
<dbReference type="PROSITE" id="PS00028">
    <property type="entry name" value="ZINC_FINGER_C2H2_1"/>
    <property type="match status" value="8"/>
</dbReference>
<gene>
    <name evidence="13" type="primary">LOC105231984</name>
</gene>
<dbReference type="Gene3D" id="3.40.1800.20">
    <property type="match status" value="1"/>
</dbReference>
<feature type="compositionally biased region" description="Low complexity" evidence="10">
    <location>
        <begin position="179"/>
        <end position="199"/>
    </location>
</feature>
<feature type="domain" description="C2H2-type" evidence="11">
    <location>
        <begin position="521"/>
        <end position="549"/>
    </location>
</feature>
<evidence type="ECO:0000256" key="9">
    <source>
        <dbReference type="PROSITE-ProRule" id="PRU00042"/>
    </source>
</evidence>
<dbReference type="PANTHER" id="PTHR24388">
    <property type="entry name" value="ZINC FINGER PROTEIN"/>
    <property type="match status" value="1"/>
</dbReference>
<feature type="domain" description="C2H2-type" evidence="11">
    <location>
        <begin position="334"/>
        <end position="361"/>
    </location>
</feature>
<evidence type="ECO:0000256" key="10">
    <source>
        <dbReference type="SAM" id="MobiDB-lite"/>
    </source>
</evidence>